<dbReference type="AlphaFoldDB" id="A0AAQ3N6M1"/>
<keyword evidence="3" id="KW-1185">Reference proteome</keyword>
<evidence type="ECO:0000313" key="2">
    <source>
        <dbReference type="EMBL" id="WVZ03551.1"/>
    </source>
</evidence>
<evidence type="ECO:0000313" key="3">
    <source>
        <dbReference type="Proteomes" id="UP001374535"/>
    </source>
</evidence>
<gene>
    <name evidence="2" type="ORF">V8G54_024357</name>
</gene>
<reference evidence="2 3" key="1">
    <citation type="journal article" date="2023" name="Life. Sci Alliance">
        <title>Evolutionary insights into 3D genome organization and epigenetic landscape of Vigna mungo.</title>
        <authorList>
            <person name="Junaid A."/>
            <person name="Singh B."/>
            <person name="Bhatia S."/>
        </authorList>
    </citation>
    <scope>NUCLEOTIDE SEQUENCE [LARGE SCALE GENOMIC DNA]</scope>
    <source>
        <strain evidence="2">Urdbean</strain>
    </source>
</reference>
<dbReference type="EMBL" id="CP144694">
    <property type="protein sequence ID" value="WVZ03551.1"/>
    <property type="molecule type" value="Genomic_DNA"/>
</dbReference>
<name>A0AAQ3N6M1_VIGMU</name>
<evidence type="ECO:0000256" key="1">
    <source>
        <dbReference type="SAM" id="MobiDB-lite"/>
    </source>
</evidence>
<accession>A0AAQ3N6M1</accession>
<dbReference type="Proteomes" id="UP001374535">
    <property type="component" value="Chromosome 7"/>
</dbReference>
<organism evidence="2 3">
    <name type="scientific">Vigna mungo</name>
    <name type="common">Black gram</name>
    <name type="synonym">Phaseolus mungo</name>
    <dbReference type="NCBI Taxonomy" id="3915"/>
    <lineage>
        <taxon>Eukaryota</taxon>
        <taxon>Viridiplantae</taxon>
        <taxon>Streptophyta</taxon>
        <taxon>Embryophyta</taxon>
        <taxon>Tracheophyta</taxon>
        <taxon>Spermatophyta</taxon>
        <taxon>Magnoliopsida</taxon>
        <taxon>eudicotyledons</taxon>
        <taxon>Gunneridae</taxon>
        <taxon>Pentapetalae</taxon>
        <taxon>rosids</taxon>
        <taxon>fabids</taxon>
        <taxon>Fabales</taxon>
        <taxon>Fabaceae</taxon>
        <taxon>Papilionoideae</taxon>
        <taxon>50 kb inversion clade</taxon>
        <taxon>NPAAA clade</taxon>
        <taxon>indigoferoid/millettioid clade</taxon>
        <taxon>Phaseoleae</taxon>
        <taxon>Vigna</taxon>
    </lineage>
</organism>
<proteinExistence type="predicted"/>
<sequence length="117" mass="12902">MERNTLKSSLMTSEAKERQMAVVIVLEHTRGFKKAIRQTAFLLDRSLEDLPLDVNNDVLGGKIIPSKEVPAGTYPDDEEEEEEEEEDPSTTDQPEEGGGNNVDVGEVSITEQAPVNC</sequence>
<protein>
    <submittedName>
        <fullName evidence="2">Uncharacterized protein</fullName>
    </submittedName>
</protein>
<feature type="region of interest" description="Disordered" evidence="1">
    <location>
        <begin position="56"/>
        <end position="117"/>
    </location>
</feature>
<feature type="compositionally biased region" description="Acidic residues" evidence="1">
    <location>
        <begin position="75"/>
        <end position="95"/>
    </location>
</feature>